<dbReference type="SMART" id="SM00344">
    <property type="entry name" value="HTH_ASNC"/>
    <property type="match status" value="1"/>
</dbReference>
<comment type="caution">
    <text evidence="5">The sequence shown here is derived from an EMBL/GenBank/DDBJ whole genome shotgun (WGS) entry which is preliminary data.</text>
</comment>
<dbReference type="InterPro" id="IPR050684">
    <property type="entry name" value="HTH-Siroheme_Decarb"/>
</dbReference>
<dbReference type="InterPro" id="IPR011991">
    <property type="entry name" value="ArsR-like_HTH"/>
</dbReference>
<evidence type="ECO:0000256" key="1">
    <source>
        <dbReference type="ARBA" id="ARBA00023015"/>
    </source>
</evidence>
<reference evidence="5 6" key="1">
    <citation type="journal article" date="2016" name="Sci. Rep.">
        <title>Metabolic traits of an uncultured archaeal lineage -MSBL1- from brine pools of the Red Sea.</title>
        <authorList>
            <person name="Mwirichia R."/>
            <person name="Alam I."/>
            <person name="Rashid M."/>
            <person name="Vinu M."/>
            <person name="Ba-Alawi W."/>
            <person name="Anthony Kamau A."/>
            <person name="Kamanda Ngugi D."/>
            <person name="Goker M."/>
            <person name="Klenk H.P."/>
            <person name="Bajic V."/>
            <person name="Stingl U."/>
        </authorList>
    </citation>
    <scope>NUCLEOTIDE SEQUENCE [LARGE SCALE GENOMIC DNA]</scope>
    <source>
        <strain evidence="5">SCGC-AAA259E19</strain>
    </source>
</reference>
<accession>A0A133UNK8</accession>
<evidence type="ECO:0000259" key="4">
    <source>
        <dbReference type="PROSITE" id="PS50956"/>
    </source>
</evidence>
<keyword evidence="3" id="KW-0804">Transcription</keyword>
<keyword evidence="2" id="KW-0238">DNA-binding</keyword>
<evidence type="ECO:0000256" key="2">
    <source>
        <dbReference type="ARBA" id="ARBA00023125"/>
    </source>
</evidence>
<dbReference type="PROSITE" id="PS50956">
    <property type="entry name" value="HTH_ASNC_2"/>
    <property type="match status" value="1"/>
</dbReference>
<dbReference type="PANTHER" id="PTHR43413:SF4">
    <property type="entry name" value="HTH-TYPE TRANSCRIPTIONAL REGULATOR LYSM"/>
    <property type="match status" value="1"/>
</dbReference>
<dbReference type="CDD" id="cd00090">
    <property type="entry name" value="HTH_ARSR"/>
    <property type="match status" value="1"/>
</dbReference>
<organism evidence="5 6">
    <name type="scientific">candidate division MSBL1 archaeon SCGC-AAA259E19</name>
    <dbReference type="NCBI Taxonomy" id="1698264"/>
    <lineage>
        <taxon>Archaea</taxon>
        <taxon>Methanobacteriati</taxon>
        <taxon>Methanobacteriota</taxon>
        <taxon>candidate division MSBL1</taxon>
    </lineage>
</organism>
<dbReference type="Pfam" id="PF13412">
    <property type="entry name" value="HTH_24"/>
    <property type="match status" value="1"/>
</dbReference>
<dbReference type="GO" id="GO:0043565">
    <property type="term" value="F:sequence-specific DNA binding"/>
    <property type="evidence" value="ECO:0007669"/>
    <property type="project" value="InterPro"/>
</dbReference>
<sequence>MGSENLDETDRRILSLISRNSNIRYSELADEVGVSRNTAYRRVKKLKEWGIINKDFITNTDVDILEFERIGGSTLMVAMKFDIESFEEASEFLKEREEVKLIFETFGEYDIIAVLFGEEGKERKMVARLREDLKNEKIGLEDFRVFSTSLKKADFTLPFNFEEGEL</sequence>
<dbReference type="Gene3D" id="1.10.10.10">
    <property type="entry name" value="Winged helix-like DNA-binding domain superfamily/Winged helix DNA-binding domain"/>
    <property type="match status" value="1"/>
</dbReference>
<dbReference type="Proteomes" id="UP000070284">
    <property type="component" value="Unassembled WGS sequence"/>
</dbReference>
<evidence type="ECO:0000313" key="6">
    <source>
        <dbReference type="Proteomes" id="UP000070284"/>
    </source>
</evidence>
<keyword evidence="6" id="KW-1185">Reference proteome</keyword>
<protein>
    <recommendedName>
        <fullName evidence="4">HTH asnC-type domain-containing protein</fullName>
    </recommendedName>
</protein>
<dbReference type="AlphaFoldDB" id="A0A133UNK8"/>
<gene>
    <name evidence="5" type="ORF">AKJ65_00780</name>
</gene>
<name>A0A133UNK8_9EURY</name>
<evidence type="ECO:0000313" key="5">
    <source>
        <dbReference type="EMBL" id="KXA95746.1"/>
    </source>
</evidence>
<dbReference type="InterPro" id="IPR036390">
    <property type="entry name" value="WH_DNA-bd_sf"/>
</dbReference>
<dbReference type="InterPro" id="IPR019888">
    <property type="entry name" value="Tscrpt_reg_AsnC-like"/>
</dbReference>
<proteinExistence type="predicted"/>
<feature type="domain" description="HTH asnC-type" evidence="4">
    <location>
        <begin position="6"/>
        <end position="74"/>
    </location>
</feature>
<dbReference type="InterPro" id="IPR036388">
    <property type="entry name" value="WH-like_DNA-bd_sf"/>
</dbReference>
<dbReference type="InterPro" id="IPR000485">
    <property type="entry name" value="AsnC-type_HTH_dom"/>
</dbReference>
<evidence type="ECO:0000256" key="3">
    <source>
        <dbReference type="ARBA" id="ARBA00023163"/>
    </source>
</evidence>
<dbReference type="EMBL" id="LHXO01000006">
    <property type="protein sequence ID" value="KXA95746.1"/>
    <property type="molecule type" value="Genomic_DNA"/>
</dbReference>
<keyword evidence="1" id="KW-0805">Transcription regulation</keyword>
<dbReference type="SUPFAM" id="SSF46785">
    <property type="entry name" value="Winged helix' DNA-binding domain"/>
    <property type="match status" value="1"/>
</dbReference>
<dbReference type="PRINTS" id="PR00033">
    <property type="entry name" value="HTHASNC"/>
</dbReference>
<dbReference type="PANTHER" id="PTHR43413">
    <property type="entry name" value="TRANSCRIPTIONAL REGULATOR, ASNC FAMILY"/>
    <property type="match status" value="1"/>
</dbReference>